<organism evidence="4 5">
    <name type="scientific">Pleurodeles waltl</name>
    <name type="common">Iberian ribbed newt</name>
    <dbReference type="NCBI Taxonomy" id="8319"/>
    <lineage>
        <taxon>Eukaryota</taxon>
        <taxon>Metazoa</taxon>
        <taxon>Chordata</taxon>
        <taxon>Craniata</taxon>
        <taxon>Vertebrata</taxon>
        <taxon>Euteleostomi</taxon>
        <taxon>Amphibia</taxon>
        <taxon>Batrachia</taxon>
        <taxon>Caudata</taxon>
        <taxon>Salamandroidea</taxon>
        <taxon>Salamandridae</taxon>
        <taxon>Pleurodelinae</taxon>
        <taxon>Pleurodeles</taxon>
    </lineage>
</organism>
<dbReference type="Gene3D" id="3.30.479.30">
    <property type="entry name" value="Band 7 domain"/>
    <property type="match status" value="1"/>
</dbReference>
<evidence type="ECO:0000256" key="1">
    <source>
        <dbReference type="ARBA" id="ARBA00008164"/>
    </source>
</evidence>
<keyword evidence="5" id="KW-1185">Reference proteome</keyword>
<keyword evidence="2" id="KW-0472">Membrane</keyword>
<dbReference type="GO" id="GO:0005886">
    <property type="term" value="C:plasma membrane"/>
    <property type="evidence" value="ECO:0007669"/>
    <property type="project" value="InterPro"/>
</dbReference>
<dbReference type="Pfam" id="PF01145">
    <property type="entry name" value="Band_7"/>
    <property type="match status" value="1"/>
</dbReference>
<comment type="similarity">
    <text evidence="1">Belongs to the band 7/mec-2 family.</text>
</comment>
<keyword evidence="2" id="KW-1133">Transmembrane helix</keyword>
<dbReference type="InterPro" id="IPR043202">
    <property type="entry name" value="Band-7_stomatin-like"/>
</dbReference>
<dbReference type="InterPro" id="IPR001972">
    <property type="entry name" value="Stomatin_HflK_fam"/>
</dbReference>
<dbReference type="InterPro" id="IPR001107">
    <property type="entry name" value="Band_7"/>
</dbReference>
<dbReference type="Gene3D" id="3.30.1050.10">
    <property type="entry name" value="SCP2 sterol-binding domain"/>
    <property type="match status" value="1"/>
</dbReference>
<accession>A0AAV7U0H0</accession>
<protein>
    <recommendedName>
        <fullName evidence="3">Band 7 domain-containing protein</fullName>
    </recommendedName>
</protein>
<feature type="domain" description="Band 7" evidence="3">
    <location>
        <begin position="105"/>
        <end position="257"/>
    </location>
</feature>
<dbReference type="EMBL" id="JANPWB010000006">
    <property type="protein sequence ID" value="KAJ1181343.1"/>
    <property type="molecule type" value="Genomic_DNA"/>
</dbReference>
<reference evidence="4" key="1">
    <citation type="journal article" date="2022" name="bioRxiv">
        <title>Sequencing and chromosome-scale assembly of the giantPleurodeles waltlgenome.</title>
        <authorList>
            <person name="Brown T."/>
            <person name="Elewa A."/>
            <person name="Iarovenko S."/>
            <person name="Subramanian E."/>
            <person name="Araus A.J."/>
            <person name="Petzold A."/>
            <person name="Susuki M."/>
            <person name="Suzuki K.-i.T."/>
            <person name="Hayashi T."/>
            <person name="Toyoda A."/>
            <person name="Oliveira C."/>
            <person name="Osipova E."/>
            <person name="Leigh N.D."/>
            <person name="Simon A."/>
            <person name="Yun M.H."/>
        </authorList>
    </citation>
    <scope>NUCLEOTIDE SEQUENCE</scope>
    <source>
        <strain evidence="4">20211129_DDA</strain>
        <tissue evidence="4">Liver</tissue>
    </source>
</reference>
<dbReference type="Proteomes" id="UP001066276">
    <property type="component" value="Chromosome 3_2"/>
</dbReference>
<comment type="caution">
    <text evidence="4">The sequence shown here is derived from an EMBL/GenBank/DDBJ whole genome shotgun (WGS) entry which is preliminary data.</text>
</comment>
<keyword evidence="2" id="KW-0812">Transmembrane</keyword>
<dbReference type="PANTHER" id="PTHR10264:SF130">
    <property type="entry name" value="STOMATIN-LIKE PROTEIN 1"/>
    <property type="match status" value="1"/>
</dbReference>
<dbReference type="PRINTS" id="PR00721">
    <property type="entry name" value="STOMATIN"/>
</dbReference>
<dbReference type="FunFam" id="3.30.479.30:FF:000011">
    <property type="entry name" value="stomatin-like protein 1 isoform X1"/>
    <property type="match status" value="1"/>
</dbReference>
<proteinExistence type="inferred from homology"/>
<dbReference type="SUPFAM" id="SSF117892">
    <property type="entry name" value="Band 7/SPFH domain"/>
    <property type="match status" value="1"/>
</dbReference>
<dbReference type="InterPro" id="IPR036527">
    <property type="entry name" value="SCP2_sterol-bd_dom_sf"/>
</dbReference>
<evidence type="ECO:0000313" key="5">
    <source>
        <dbReference type="Proteomes" id="UP001066276"/>
    </source>
</evidence>
<dbReference type="SMART" id="SM00244">
    <property type="entry name" value="PHB"/>
    <property type="match status" value="1"/>
</dbReference>
<dbReference type="Pfam" id="PF02036">
    <property type="entry name" value="SCP2"/>
    <property type="match status" value="1"/>
</dbReference>
<dbReference type="InterPro" id="IPR003033">
    <property type="entry name" value="SCP2_sterol-bd_dom"/>
</dbReference>
<dbReference type="InterPro" id="IPR036013">
    <property type="entry name" value="Band_7/SPFH_dom_sf"/>
</dbReference>
<feature type="transmembrane region" description="Helical" evidence="2">
    <location>
        <begin position="86"/>
        <end position="107"/>
    </location>
</feature>
<dbReference type="PANTHER" id="PTHR10264">
    <property type="entry name" value="BAND 7 PROTEIN-RELATED"/>
    <property type="match status" value="1"/>
</dbReference>
<sequence>MVGECRRRVRRKHVEKAFTASRSGYQPLPVGDSDNSLSDSGVYGSQKRLFDFGPARSTFDLFSKDSLASDFTDLSQSWLSWMCHGIISSLVFILLIITLPISGWFTIKTVPNYERIVLFRLGRIKAPRGPGVILLLPFIDQWQRVDLRTKAFSVPPCRVTSKDRALISIGADIQFRVWNPVLSVMAVQDLNTATRMTTQNLMTGMLIKKNLREIQMEKLRIGDQLLVDINSKTKNWGLEVDRVELILEAVLRQPDDMPSSNLIMPPSIPGMEGLAGPFQQLAMHFLSNSLAVANQNTDQDRVLHAEPPSQTIEIENELAVPSPSCKAAGLGADELLSAIELFLSESLVSQVGASYHFNILFPGGEQRTYFLDLTSGCGRVGRGKLGTSPDVTLEMTESDLQAMFSGDLRPLGAYMNGRLRIEGDLRIAMRLDEVFKTVKQ</sequence>
<evidence type="ECO:0000313" key="4">
    <source>
        <dbReference type="EMBL" id="KAJ1181343.1"/>
    </source>
</evidence>
<dbReference type="SUPFAM" id="SSF55718">
    <property type="entry name" value="SCP-like"/>
    <property type="match status" value="1"/>
</dbReference>
<name>A0AAV7U0H0_PLEWA</name>
<evidence type="ECO:0000259" key="3">
    <source>
        <dbReference type="SMART" id="SM00244"/>
    </source>
</evidence>
<evidence type="ECO:0000256" key="2">
    <source>
        <dbReference type="SAM" id="Phobius"/>
    </source>
</evidence>
<dbReference type="AlphaFoldDB" id="A0AAV7U0H0"/>
<gene>
    <name evidence="4" type="ORF">NDU88_006551</name>
</gene>